<dbReference type="Gramene" id="KGN66831">
    <property type="protein sequence ID" value="KGN66831"/>
    <property type="gene ID" value="Csa_1G699600"/>
</dbReference>
<reference evidence="1 2" key="2">
    <citation type="journal article" date="2009" name="PLoS ONE">
        <title>An integrated genetic and cytogenetic map of the cucumber genome.</title>
        <authorList>
            <person name="Ren Y."/>
            <person name="Zhang Z."/>
            <person name="Liu J."/>
            <person name="Staub J.E."/>
            <person name="Han Y."/>
            <person name="Cheng Z."/>
            <person name="Li X."/>
            <person name="Lu J."/>
            <person name="Miao H."/>
            <person name="Kang H."/>
            <person name="Xie B."/>
            <person name="Gu X."/>
            <person name="Wang X."/>
            <person name="Du Y."/>
            <person name="Jin W."/>
            <person name="Huang S."/>
        </authorList>
    </citation>
    <scope>NUCLEOTIDE SEQUENCE [LARGE SCALE GENOMIC DNA]</scope>
    <source>
        <strain evidence="2">cv. 9930</strain>
    </source>
</reference>
<accession>A0A0A0M3N2</accession>
<keyword evidence="2" id="KW-1185">Reference proteome</keyword>
<dbReference type="Proteomes" id="UP000029981">
    <property type="component" value="Chromosome 1"/>
</dbReference>
<dbReference type="EMBL" id="CM002922">
    <property type="protein sequence ID" value="KGN66831.1"/>
    <property type="molecule type" value="Genomic_DNA"/>
</dbReference>
<proteinExistence type="predicted"/>
<name>A0A0A0M3N2_CUCSA</name>
<dbReference type="AlphaFoldDB" id="A0A0A0M3N2"/>
<gene>
    <name evidence="1" type="ORF">Csa_1G699600</name>
</gene>
<protein>
    <submittedName>
        <fullName evidence="1">Uncharacterized protein</fullName>
    </submittedName>
</protein>
<reference evidence="1 2" key="4">
    <citation type="journal article" date="2011" name="BMC Genomics">
        <title>RNA-Seq improves annotation of protein-coding genes in the cucumber genome.</title>
        <authorList>
            <person name="Li Z."/>
            <person name="Zhang Z."/>
            <person name="Yan P."/>
            <person name="Huang S."/>
            <person name="Fei Z."/>
            <person name="Lin K."/>
        </authorList>
    </citation>
    <scope>NUCLEOTIDE SEQUENCE [LARGE SCALE GENOMIC DNA]</scope>
    <source>
        <strain evidence="2">cv. 9930</strain>
    </source>
</reference>
<evidence type="ECO:0000313" key="1">
    <source>
        <dbReference type="EMBL" id="KGN66831.1"/>
    </source>
</evidence>
<evidence type="ECO:0000313" key="2">
    <source>
        <dbReference type="Proteomes" id="UP000029981"/>
    </source>
</evidence>
<reference evidence="1 2" key="3">
    <citation type="journal article" date="2010" name="BMC Genomics">
        <title>Transcriptome sequencing and comparative analysis of cucumber flowers with different sex types.</title>
        <authorList>
            <person name="Guo S."/>
            <person name="Zheng Y."/>
            <person name="Joung J.G."/>
            <person name="Liu S."/>
            <person name="Zhang Z."/>
            <person name="Crasta O.R."/>
            <person name="Sobral B.W."/>
            <person name="Xu Y."/>
            <person name="Huang S."/>
            <person name="Fei Z."/>
        </authorList>
    </citation>
    <scope>NUCLEOTIDE SEQUENCE [LARGE SCALE GENOMIC DNA]</scope>
    <source>
        <strain evidence="2">cv. 9930</strain>
    </source>
</reference>
<sequence length="97" mass="10667">MESSFMVELTTIKEMLIVLLKRKLVERQKFYGGGKGPPFVAPLVGPPVHDLVGHYVDVLDLEIDNQALDDVVGTLTNKDPYADIVLIDISSVGEDDL</sequence>
<organism evidence="1 2">
    <name type="scientific">Cucumis sativus</name>
    <name type="common">Cucumber</name>
    <dbReference type="NCBI Taxonomy" id="3659"/>
    <lineage>
        <taxon>Eukaryota</taxon>
        <taxon>Viridiplantae</taxon>
        <taxon>Streptophyta</taxon>
        <taxon>Embryophyta</taxon>
        <taxon>Tracheophyta</taxon>
        <taxon>Spermatophyta</taxon>
        <taxon>Magnoliopsida</taxon>
        <taxon>eudicotyledons</taxon>
        <taxon>Gunneridae</taxon>
        <taxon>Pentapetalae</taxon>
        <taxon>rosids</taxon>
        <taxon>fabids</taxon>
        <taxon>Cucurbitales</taxon>
        <taxon>Cucurbitaceae</taxon>
        <taxon>Benincaseae</taxon>
        <taxon>Cucumis</taxon>
    </lineage>
</organism>
<reference evidence="1 2" key="1">
    <citation type="journal article" date="2009" name="Nat. Genet.">
        <title>The genome of the cucumber, Cucumis sativus L.</title>
        <authorList>
            <person name="Huang S."/>
            <person name="Li R."/>
            <person name="Zhang Z."/>
            <person name="Li L."/>
            <person name="Gu X."/>
            <person name="Fan W."/>
            <person name="Lucas W.J."/>
            <person name="Wang X."/>
            <person name="Xie B."/>
            <person name="Ni P."/>
            <person name="Ren Y."/>
            <person name="Zhu H."/>
            <person name="Li J."/>
            <person name="Lin K."/>
            <person name="Jin W."/>
            <person name="Fei Z."/>
            <person name="Li G."/>
            <person name="Staub J."/>
            <person name="Kilian A."/>
            <person name="van der Vossen E.A."/>
            <person name="Wu Y."/>
            <person name="Guo J."/>
            <person name="He J."/>
            <person name="Jia Z."/>
            <person name="Ren Y."/>
            <person name="Tian G."/>
            <person name="Lu Y."/>
            <person name="Ruan J."/>
            <person name="Qian W."/>
            <person name="Wang M."/>
            <person name="Huang Q."/>
            <person name="Li B."/>
            <person name="Xuan Z."/>
            <person name="Cao J."/>
            <person name="Asan"/>
            <person name="Wu Z."/>
            <person name="Zhang J."/>
            <person name="Cai Q."/>
            <person name="Bai Y."/>
            <person name="Zhao B."/>
            <person name="Han Y."/>
            <person name="Li Y."/>
            <person name="Li X."/>
            <person name="Wang S."/>
            <person name="Shi Q."/>
            <person name="Liu S."/>
            <person name="Cho W.K."/>
            <person name="Kim J.Y."/>
            <person name="Xu Y."/>
            <person name="Heller-Uszynska K."/>
            <person name="Miao H."/>
            <person name="Cheng Z."/>
            <person name="Zhang S."/>
            <person name="Wu J."/>
            <person name="Yang Y."/>
            <person name="Kang H."/>
            <person name="Li M."/>
            <person name="Liang H."/>
            <person name="Ren X."/>
            <person name="Shi Z."/>
            <person name="Wen M."/>
            <person name="Jian M."/>
            <person name="Yang H."/>
            <person name="Zhang G."/>
            <person name="Yang Z."/>
            <person name="Chen R."/>
            <person name="Liu S."/>
            <person name="Li J."/>
            <person name="Ma L."/>
            <person name="Liu H."/>
            <person name="Zhou Y."/>
            <person name="Zhao J."/>
            <person name="Fang X."/>
            <person name="Li G."/>
            <person name="Fang L."/>
            <person name="Li Y."/>
            <person name="Liu D."/>
            <person name="Zheng H."/>
            <person name="Zhang Y."/>
            <person name="Qin N."/>
            <person name="Li Z."/>
            <person name="Yang G."/>
            <person name="Yang S."/>
            <person name="Bolund L."/>
            <person name="Kristiansen K."/>
            <person name="Zheng H."/>
            <person name="Li S."/>
            <person name="Zhang X."/>
            <person name="Yang H."/>
            <person name="Wang J."/>
            <person name="Sun R."/>
            <person name="Zhang B."/>
            <person name="Jiang S."/>
            <person name="Wang J."/>
            <person name="Du Y."/>
            <person name="Li S."/>
        </authorList>
    </citation>
    <scope>NUCLEOTIDE SEQUENCE [LARGE SCALE GENOMIC DNA]</scope>
    <source>
        <strain evidence="2">cv. 9930</strain>
    </source>
</reference>